<keyword evidence="2" id="KW-1185">Reference proteome</keyword>
<dbReference type="InterPro" id="IPR012674">
    <property type="entry name" value="Calycin"/>
</dbReference>
<dbReference type="AlphaFoldDB" id="A0A4Z1NYT0"/>
<reference evidence="1 2" key="1">
    <citation type="submission" date="2019-04" db="EMBL/GenBank/DDBJ databases">
        <title>High contiguity whole genome sequence and gene annotation resource for two Venturia nashicola isolates.</title>
        <authorList>
            <person name="Prokchorchik M."/>
            <person name="Won K."/>
            <person name="Lee Y."/>
            <person name="Choi E.D."/>
            <person name="Segonzac C."/>
            <person name="Sohn K.H."/>
        </authorList>
    </citation>
    <scope>NUCLEOTIDE SEQUENCE [LARGE SCALE GENOMIC DNA]</scope>
    <source>
        <strain evidence="1 2">PRI2</strain>
    </source>
</reference>
<organism evidence="1 2">
    <name type="scientific">Venturia nashicola</name>
    <dbReference type="NCBI Taxonomy" id="86259"/>
    <lineage>
        <taxon>Eukaryota</taxon>
        <taxon>Fungi</taxon>
        <taxon>Dikarya</taxon>
        <taxon>Ascomycota</taxon>
        <taxon>Pezizomycotina</taxon>
        <taxon>Dothideomycetes</taxon>
        <taxon>Pleosporomycetidae</taxon>
        <taxon>Venturiales</taxon>
        <taxon>Venturiaceae</taxon>
        <taxon>Venturia</taxon>
    </lineage>
</organism>
<dbReference type="Proteomes" id="UP000298493">
    <property type="component" value="Unassembled WGS sequence"/>
</dbReference>
<dbReference type="PANTHER" id="PTHR38115">
    <property type="entry name" value="LIPOCALIN-LIKE DOMAIN-CONTAINING PROTEIN"/>
    <property type="match status" value="1"/>
</dbReference>
<sequence>MAAPQEKSIRDLNGTWAMNKTLSDDPDAILSLQGVGWIIRKAISMITVTLITKQYEQDGKVHIDIEQPGTAGIKGTSENRVVEGGWNEHEDHIFGAVKGITTWEKLSEFKDSDPDEAFLKQGWAQSTVEKDEVIKAYAESLKNGWNATQIWGFAVVNDEYRYVRNVVVKKDSKTIRARLVYDFKG</sequence>
<dbReference type="Gene3D" id="2.40.128.20">
    <property type="match status" value="1"/>
</dbReference>
<comment type="caution">
    <text evidence="1">The sequence shown here is derived from an EMBL/GenBank/DDBJ whole genome shotgun (WGS) entry which is preliminary data.</text>
</comment>
<dbReference type="OrthoDB" id="425354at2759"/>
<accession>A0A4Z1NYT0</accession>
<dbReference type="PANTHER" id="PTHR38115:SF1">
    <property type="entry name" value="LIPOCALIN-LIKE DOMAIN-CONTAINING PROTEIN"/>
    <property type="match status" value="1"/>
</dbReference>
<gene>
    <name evidence="1" type="ORF">E6O75_ATG11512</name>
</gene>
<evidence type="ECO:0000313" key="1">
    <source>
        <dbReference type="EMBL" id="TID16394.1"/>
    </source>
</evidence>
<evidence type="ECO:0000313" key="2">
    <source>
        <dbReference type="Proteomes" id="UP000298493"/>
    </source>
</evidence>
<dbReference type="EMBL" id="SNSC02000018">
    <property type="protein sequence ID" value="TID16394.1"/>
    <property type="molecule type" value="Genomic_DNA"/>
</dbReference>
<evidence type="ECO:0008006" key="3">
    <source>
        <dbReference type="Google" id="ProtNLM"/>
    </source>
</evidence>
<dbReference type="InterPro" id="IPR053037">
    <property type="entry name" value="Pericyclase_pydY-like"/>
</dbReference>
<name>A0A4Z1NYT0_9PEZI</name>
<protein>
    <recommendedName>
        <fullName evidence="3">Lccl domain-containing protein</fullName>
    </recommendedName>
</protein>
<proteinExistence type="predicted"/>